<comment type="similarity">
    <text evidence="5 7">Belongs to the NusG family.</text>
</comment>
<gene>
    <name evidence="5" type="primary">nusG</name>
    <name evidence="10" type="ORF">SAMN06265371_107193</name>
</gene>
<dbReference type="OrthoDB" id="9809075at2"/>
<dbReference type="CDD" id="cd09891">
    <property type="entry name" value="NGN_Bact_1"/>
    <property type="match status" value="1"/>
</dbReference>
<comment type="function">
    <text evidence="5 7">Participates in transcription elongation, termination and antitermination.</text>
</comment>
<keyword evidence="11" id="KW-1185">Reference proteome</keyword>
<evidence type="ECO:0000256" key="3">
    <source>
        <dbReference type="ARBA" id="ARBA00023015"/>
    </source>
</evidence>
<dbReference type="GO" id="GO:0032784">
    <property type="term" value="P:regulation of DNA-templated transcription elongation"/>
    <property type="evidence" value="ECO:0007669"/>
    <property type="project" value="InterPro"/>
</dbReference>
<organism evidence="10 11">
    <name type="scientific">Lutibacter agarilyticus</name>
    <dbReference type="NCBI Taxonomy" id="1109740"/>
    <lineage>
        <taxon>Bacteria</taxon>
        <taxon>Pseudomonadati</taxon>
        <taxon>Bacteroidota</taxon>
        <taxon>Flavobacteriia</taxon>
        <taxon>Flavobacteriales</taxon>
        <taxon>Flavobacteriaceae</taxon>
        <taxon>Lutibacter</taxon>
    </lineage>
</organism>
<keyword evidence="4 5" id="KW-0804">Transcription</keyword>
<protein>
    <recommendedName>
        <fullName evidence="5 6">Transcription termination/antitermination protein NusG</fullName>
    </recommendedName>
</protein>
<dbReference type="Gene3D" id="3.30.70.940">
    <property type="entry name" value="NusG, N-terminal domain"/>
    <property type="match status" value="1"/>
</dbReference>
<dbReference type="InterPro" id="IPR014722">
    <property type="entry name" value="Rib_uL2_dom2"/>
</dbReference>
<dbReference type="SMART" id="SM00738">
    <property type="entry name" value="NGN"/>
    <property type="match status" value="1"/>
</dbReference>
<dbReference type="SMART" id="SM00739">
    <property type="entry name" value="KOW"/>
    <property type="match status" value="1"/>
</dbReference>
<sequence length="183" mass="20575">MADSVKKWYVVRAIGGQENKVKSYIETEISRLGMTDYVDRVLVPTEKVIQVRNGKKINKERVYFPGYVMIEANLSGELPHIIKGITGVIGFLGEVKGGDPVPMRKSEINRMLGKVDELSVQNDNVAIPYIVGETVKVIDGPFNGFDGTIEKINEEKRKLEVMVKIFGRKTPLELSYMQVEKIS</sequence>
<keyword evidence="1 5" id="KW-0806">Transcription termination</keyword>
<evidence type="ECO:0000256" key="2">
    <source>
        <dbReference type="ARBA" id="ARBA00022814"/>
    </source>
</evidence>
<dbReference type="PRINTS" id="PR00338">
    <property type="entry name" value="NUSGTNSCPFCT"/>
</dbReference>
<dbReference type="RefSeq" id="WP_089382176.1">
    <property type="nucleotide sequence ID" value="NZ_FZNT01000007.1"/>
</dbReference>
<dbReference type="HAMAP" id="MF_00948">
    <property type="entry name" value="NusG"/>
    <property type="match status" value="1"/>
</dbReference>
<dbReference type="InterPro" id="IPR008991">
    <property type="entry name" value="Translation_prot_SH3-like_sf"/>
</dbReference>
<dbReference type="SUPFAM" id="SSF50104">
    <property type="entry name" value="Translation proteins SH3-like domain"/>
    <property type="match status" value="1"/>
</dbReference>
<dbReference type="InterPro" id="IPR036735">
    <property type="entry name" value="NGN_dom_sf"/>
</dbReference>
<dbReference type="Pfam" id="PF02357">
    <property type="entry name" value="NusG"/>
    <property type="match status" value="1"/>
</dbReference>
<dbReference type="CDD" id="cd06091">
    <property type="entry name" value="KOW_NusG"/>
    <property type="match status" value="1"/>
</dbReference>
<dbReference type="FunFam" id="2.30.30.30:FF:000002">
    <property type="entry name" value="Transcription termination/antitermination factor NusG"/>
    <property type="match status" value="1"/>
</dbReference>
<dbReference type="Pfam" id="PF00467">
    <property type="entry name" value="KOW"/>
    <property type="match status" value="1"/>
</dbReference>
<accession>A0A238XZZ9</accession>
<dbReference type="PANTHER" id="PTHR30265:SF2">
    <property type="entry name" value="TRANSCRIPTION TERMINATION_ANTITERMINATION PROTEIN NUSG"/>
    <property type="match status" value="1"/>
</dbReference>
<evidence type="ECO:0000256" key="5">
    <source>
        <dbReference type="HAMAP-Rule" id="MF_00948"/>
    </source>
</evidence>
<evidence type="ECO:0000313" key="10">
    <source>
        <dbReference type="EMBL" id="SNR64467.1"/>
    </source>
</evidence>
<dbReference type="NCBIfam" id="TIGR00922">
    <property type="entry name" value="nusG"/>
    <property type="match status" value="1"/>
</dbReference>
<dbReference type="Proteomes" id="UP000198384">
    <property type="component" value="Unassembled WGS sequence"/>
</dbReference>
<dbReference type="GO" id="GO:0006353">
    <property type="term" value="P:DNA-templated transcription termination"/>
    <property type="evidence" value="ECO:0007669"/>
    <property type="project" value="UniProtKB-UniRule"/>
</dbReference>
<dbReference type="InterPro" id="IPR005824">
    <property type="entry name" value="KOW"/>
</dbReference>
<dbReference type="InterPro" id="IPR043425">
    <property type="entry name" value="NusG-like"/>
</dbReference>
<feature type="domain" description="NusG-like N-terminal" evidence="8">
    <location>
        <begin position="5"/>
        <end position="115"/>
    </location>
</feature>
<dbReference type="GO" id="GO:0006354">
    <property type="term" value="P:DNA-templated transcription elongation"/>
    <property type="evidence" value="ECO:0007669"/>
    <property type="project" value="UniProtKB-UniRule"/>
</dbReference>
<proteinExistence type="inferred from homology"/>
<keyword evidence="3 5" id="KW-0805">Transcription regulation</keyword>
<evidence type="ECO:0000259" key="9">
    <source>
        <dbReference type="SMART" id="SM00739"/>
    </source>
</evidence>
<dbReference type="EMBL" id="FZNT01000007">
    <property type="protein sequence ID" value="SNR64467.1"/>
    <property type="molecule type" value="Genomic_DNA"/>
</dbReference>
<evidence type="ECO:0000313" key="11">
    <source>
        <dbReference type="Proteomes" id="UP000198384"/>
    </source>
</evidence>
<dbReference type="GO" id="GO:0031564">
    <property type="term" value="P:transcription antitermination"/>
    <property type="evidence" value="ECO:0007669"/>
    <property type="project" value="UniProtKB-UniRule"/>
</dbReference>
<evidence type="ECO:0000256" key="7">
    <source>
        <dbReference type="RuleBase" id="RU000538"/>
    </source>
</evidence>
<evidence type="ECO:0000256" key="4">
    <source>
        <dbReference type="ARBA" id="ARBA00023163"/>
    </source>
</evidence>
<dbReference type="InterPro" id="IPR001062">
    <property type="entry name" value="Transcrpt_antiterm_NusG"/>
</dbReference>
<dbReference type="InterPro" id="IPR006645">
    <property type="entry name" value="NGN-like_dom"/>
</dbReference>
<evidence type="ECO:0000256" key="1">
    <source>
        <dbReference type="ARBA" id="ARBA00022472"/>
    </source>
</evidence>
<dbReference type="GO" id="GO:0005829">
    <property type="term" value="C:cytosol"/>
    <property type="evidence" value="ECO:0007669"/>
    <property type="project" value="TreeGrafter"/>
</dbReference>
<name>A0A238XZZ9_9FLAO</name>
<feature type="domain" description="KOW" evidence="9">
    <location>
        <begin position="128"/>
        <end position="155"/>
    </location>
</feature>
<dbReference type="Gene3D" id="2.30.30.30">
    <property type="match status" value="1"/>
</dbReference>
<evidence type="ECO:0000256" key="6">
    <source>
        <dbReference type="NCBIfam" id="TIGR00922"/>
    </source>
</evidence>
<keyword evidence="2 5" id="KW-0889">Transcription antitermination</keyword>
<dbReference type="SUPFAM" id="SSF82679">
    <property type="entry name" value="N-utilization substance G protein NusG, N-terminal domain"/>
    <property type="match status" value="1"/>
</dbReference>
<reference evidence="10 11" key="1">
    <citation type="submission" date="2017-06" db="EMBL/GenBank/DDBJ databases">
        <authorList>
            <person name="Kim H.J."/>
            <person name="Triplett B.A."/>
        </authorList>
    </citation>
    <scope>NUCLEOTIDE SEQUENCE [LARGE SCALE GENOMIC DNA]</scope>
    <source>
        <strain evidence="10 11">DSM 29150</strain>
    </source>
</reference>
<dbReference type="AlphaFoldDB" id="A0A238XZZ9"/>
<evidence type="ECO:0000259" key="8">
    <source>
        <dbReference type="SMART" id="SM00738"/>
    </source>
</evidence>
<dbReference type="PANTHER" id="PTHR30265">
    <property type="entry name" value="RHO-INTERACTING TRANSCRIPTION TERMINATION FACTOR NUSG"/>
    <property type="match status" value="1"/>
</dbReference>
<dbReference type="InterPro" id="IPR047050">
    <property type="entry name" value="NGN"/>
</dbReference>